<evidence type="ECO:0000256" key="2">
    <source>
        <dbReference type="RuleBase" id="RU004439"/>
    </source>
</evidence>
<protein>
    <submittedName>
        <fullName evidence="6">Major histocompatibility complex class I-related gene protein</fullName>
    </submittedName>
</protein>
<keyword evidence="7" id="KW-1185">Reference proteome</keyword>
<evidence type="ECO:0000256" key="4">
    <source>
        <dbReference type="SAM" id="SignalP"/>
    </source>
</evidence>
<dbReference type="EMBL" id="JAOPHQ010000334">
    <property type="protein sequence ID" value="KAK0154836.1"/>
    <property type="molecule type" value="Genomic_DNA"/>
</dbReference>
<feature type="domain" description="Ig-like" evidence="5">
    <location>
        <begin position="603"/>
        <end position="674"/>
    </location>
</feature>
<dbReference type="InterPro" id="IPR036179">
    <property type="entry name" value="Ig-like_dom_sf"/>
</dbReference>
<feature type="region of interest" description="Disordered" evidence="3">
    <location>
        <begin position="1201"/>
        <end position="1222"/>
    </location>
</feature>
<dbReference type="SUPFAM" id="SSF54452">
    <property type="entry name" value="MHC antigen-recognition domain"/>
    <property type="match status" value="3"/>
</dbReference>
<reference evidence="6" key="1">
    <citation type="journal article" date="2023" name="Front. Mar. Sci.">
        <title>A new Merluccius polli reference genome to investigate the effects of global change in West African waters.</title>
        <authorList>
            <person name="Mateo J.L."/>
            <person name="Blanco-Fernandez C."/>
            <person name="Garcia-Vazquez E."/>
            <person name="Machado-Schiaffino G."/>
        </authorList>
    </citation>
    <scope>NUCLEOTIDE SEQUENCE</scope>
    <source>
        <strain evidence="6">C29</strain>
        <tissue evidence="6">Fin</tissue>
    </source>
</reference>
<evidence type="ECO:0000256" key="3">
    <source>
        <dbReference type="SAM" id="MobiDB-lite"/>
    </source>
</evidence>
<name>A0AA47P8A6_MERPO</name>
<dbReference type="PROSITE" id="PS50835">
    <property type="entry name" value="IG_LIKE"/>
    <property type="match status" value="3"/>
</dbReference>
<dbReference type="GO" id="GO:0005615">
    <property type="term" value="C:extracellular space"/>
    <property type="evidence" value="ECO:0007669"/>
    <property type="project" value="TreeGrafter"/>
</dbReference>
<feature type="domain" description="Ig-like" evidence="5">
    <location>
        <begin position="201"/>
        <end position="272"/>
    </location>
</feature>
<dbReference type="InterPro" id="IPR050208">
    <property type="entry name" value="MHC_class-I_related"/>
</dbReference>
<dbReference type="InterPro" id="IPR003597">
    <property type="entry name" value="Ig_C1-set"/>
</dbReference>
<gene>
    <name evidence="6" type="primary">MR1_30</name>
    <name evidence="6" type="ORF">N1851_002855</name>
</gene>
<keyword evidence="1" id="KW-0325">Glycoprotein</keyword>
<keyword evidence="4" id="KW-0732">Signal</keyword>
<dbReference type="InterPro" id="IPR001039">
    <property type="entry name" value="MHC_I_a_a1/a2"/>
</dbReference>
<dbReference type="GO" id="GO:0006955">
    <property type="term" value="P:immune response"/>
    <property type="evidence" value="ECO:0007669"/>
    <property type="project" value="TreeGrafter"/>
</dbReference>
<feature type="chain" id="PRO_5041251320" evidence="4">
    <location>
        <begin position="21"/>
        <end position="1222"/>
    </location>
</feature>
<evidence type="ECO:0000259" key="5">
    <source>
        <dbReference type="PROSITE" id="PS50835"/>
    </source>
</evidence>
<dbReference type="Gene3D" id="3.30.500.10">
    <property type="entry name" value="MHC class I-like antigen recognition-like"/>
    <property type="match status" value="3"/>
</dbReference>
<dbReference type="SUPFAM" id="SSF48726">
    <property type="entry name" value="Immunoglobulin"/>
    <property type="match status" value="3"/>
</dbReference>
<dbReference type="Gene3D" id="2.60.40.10">
    <property type="entry name" value="Immunoglobulins"/>
    <property type="match status" value="3"/>
</dbReference>
<dbReference type="FunFam" id="3.30.500.10:FF:000001">
    <property type="entry name" value="H-2 class I histocompatibility antigen, alpha chain"/>
    <property type="match status" value="3"/>
</dbReference>
<comment type="caution">
    <text evidence="6">The sequence shown here is derived from an EMBL/GenBank/DDBJ whole genome shotgun (WGS) entry which is preliminary data.</text>
</comment>
<dbReference type="PANTHER" id="PTHR16675:SF237">
    <property type="entry name" value="MHC CLASS I ANTIGEN TRANSCRIPT VARIANT 1-RELATED"/>
    <property type="match status" value="1"/>
</dbReference>
<evidence type="ECO:0000313" key="6">
    <source>
        <dbReference type="EMBL" id="KAK0154836.1"/>
    </source>
</evidence>
<dbReference type="InterPro" id="IPR013783">
    <property type="entry name" value="Ig-like_fold"/>
</dbReference>
<evidence type="ECO:0000256" key="1">
    <source>
        <dbReference type="ARBA" id="ARBA00023180"/>
    </source>
</evidence>
<dbReference type="AlphaFoldDB" id="A0AA47P8A6"/>
<dbReference type="SMART" id="SM00407">
    <property type="entry name" value="IGc1"/>
    <property type="match status" value="1"/>
</dbReference>
<dbReference type="InterPro" id="IPR011161">
    <property type="entry name" value="MHC_I-like_Ag-recog"/>
</dbReference>
<dbReference type="Pfam" id="PF00129">
    <property type="entry name" value="MHC_I"/>
    <property type="match status" value="3"/>
</dbReference>
<dbReference type="PRINTS" id="PR01638">
    <property type="entry name" value="MHCCLASSI"/>
</dbReference>
<feature type="signal peptide" evidence="4">
    <location>
        <begin position="1"/>
        <end position="20"/>
    </location>
</feature>
<comment type="similarity">
    <text evidence="2">Belongs to the MHC class I family.</text>
</comment>
<evidence type="ECO:0000313" key="7">
    <source>
        <dbReference type="Proteomes" id="UP001174136"/>
    </source>
</evidence>
<sequence>MYSINLSVCLSVCLSAVIHSLKYFYTASSGVSNFPEFVAVGMVDDLQFIHYDSNSQKAELKQSWMDRLTRDDPQYLERSTGNFLGNQQTFKVSIETAKRRFNQTGGVHMFQYMYGCEWDDEDDTTDGYEQLGYDGEDFIVLDLKNLRWIAPTPQAFITKLRWDQNRAQLEYNKNYYNKECVDWLKKHLDYGKSTLQRTERPEVSLLQRRPSSPVVCHATGFYPDRVVVFWRRDGEELYEHVSVDLDLASVPREDWRRYECVVQVKGIEDILTPLDPARVRTNWGKTGPGGDGDTVLHHSNSNIVTVLHHSNSNIVTVLHHSNSNIVTVRHHSNSNIVTVLHHTNSNIVTVLHHSNSNIVTVLHHSNSNIVTVLHHSNSNIVKVLYDSNSNIVTVLHNSNSNIVTVLHHSNSNIVTVLHHSNSNIYFYTASSGVSNFPEFVAVGMVDELQFIYYDSNSQKSEFKQSWMDRLTRDNPQYLERDTGISLDAQQVFKADIETLKRRFNQTGGVHMVQKMYGCEWDDEDDTTDGYEQHGYDGEDFLVLDLKNLRWIAPTPQAFITKLRWDQNRAWLERSKNYYNKECVDWLKKYLDYGKSTLQRTERPEVSLLQRRPSSPVVCHATGFYPDRVVVFWRRDGEELYEHVSVDLDLASVPREDWRRYECVVQVKGIEDILTPLDPARVRTNWGKTGPGGDGDTVRHHSNSNIVTVLHHSNSNIVTVLHHSNSNIVTVLHHSNSNIVTVLHHSNSNIVTVLHHSNSNIVTVLHHSNSNIVTVLHHSNSNIVTVLHHSNSNIVTVLHHSNSNIVTVLHHSNSNIVTVLHHSNSNIVTVLHHSNSNIVTVLHHSNSNIVTVLHHSNSNIVTVLHHSNSNIVTVLHHSNSNIVTVLHHSNSNIVTVLHHSNSNIVTVLHHSNSNIVTVLHHSNSNIVAYFDTASSGVSNFPEYVGVGMVDELQFIHYDSNSQKVELKQSWMDRFTRDNPQYLERNTGLFLNAQQDFKADIETLKRRFNQTGGVHMVQWMYGCEWDDEDDTTDGYDQLGYDGEDFIVLDLKNLRWIAPTPQAFITKLKWDQNRAQLEYNKNYYNKECVDWLKKHLDYGKSTLQRTERPEVSLLQRSPSSPVVCHATGFYPDRVVVFWRRDGEELYEHVDHGEVLPNPDGTFQVSVDLDLASVPREDWRRYECVVQVKGIEDILTPLDPARVRTNWGKTGPGGDGGRNTCLTTST</sequence>
<dbReference type="GO" id="GO:0009897">
    <property type="term" value="C:external side of plasma membrane"/>
    <property type="evidence" value="ECO:0007669"/>
    <property type="project" value="TreeGrafter"/>
</dbReference>
<dbReference type="InterPro" id="IPR037055">
    <property type="entry name" value="MHC_I-like_Ag-recog_sf"/>
</dbReference>
<feature type="domain" description="Ig-like" evidence="5">
    <location>
        <begin position="1106"/>
        <end position="1192"/>
    </location>
</feature>
<dbReference type="PANTHER" id="PTHR16675">
    <property type="entry name" value="MHC CLASS I-RELATED"/>
    <property type="match status" value="1"/>
</dbReference>
<dbReference type="Pfam" id="PF07654">
    <property type="entry name" value="C1-set"/>
    <property type="match status" value="1"/>
</dbReference>
<proteinExistence type="inferred from homology"/>
<dbReference type="InterPro" id="IPR011162">
    <property type="entry name" value="MHC_I/II-like_Ag-recog"/>
</dbReference>
<accession>A0AA47P8A6</accession>
<organism evidence="6 7">
    <name type="scientific">Merluccius polli</name>
    <name type="common">Benguela hake</name>
    <name type="synonym">Merluccius cadenati</name>
    <dbReference type="NCBI Taxonomy" id="89951"/>
    <lineage>
        <taxon>Eukaryota</taxon>
        <taxon>Metazoa</taxon>
        <taxon>Chordata</taxon>
        <taxon>Craniata</taxon>
        <taxon>Vertebrata</taxon>
        <taxon>Euteleostomi</taxon>
        <taxon>Actinopterygii</taxon>
        <taxon>Neopterygii</taxon>
        <taxon>Teleostei</taxon>
        <taxon>Neoteleostei</taxon>
        <taxon>Acanthomorphata</taxon>
        <taxon>Zeiogadaria</taxon>
        <taxon>Gadariae</taxon>
        <taxon>Gadiformes</taxon>
        <taxon>Gadoidei</taxon>
        <taxon>Merlucciidae</taxon>
        <taxon>Merluccius</taxon>
    </lineage>
</organism>
<dbReference type="Proteomes" id="UP001174136">
    <property type="component" value="Unassembled WGS sequence"/>
</dbReference>
<dbReference type="InterPro" id="IPR007110">
    <property type="entry name" value="Ig-like_dom"/>
</dbReference>